<evidence type="ECO:0000313" key="2">
    <source>
        <dbReference type="Proteomes" id="UP001203423"/>
    </source>
</evidence>
<comment type="caution">
    <text evidence="1">The sequence shown here is derived from an EMBL/GenBank/DDBJ whole genome shotgun (WGS) entry which is preliminary data.</text>
</comment>
<dbReference type="InterPro" id="IPR021316">
    <property type="entry name" value="DUF2913"/>
</dbReference>
<dbReference type="RefSeq" id="WP_248939086.1">
    <property type="nucleotide sequence ID" value="NZ_JAKIKS010000012.1"/>
</dbReference>
<dbReference type="EMBL" id="JAKIKS010000012">
    <property type="protein sequence ID" value="MCL1123800.1"/>
    <property type="molecule type" value="Genomic_DNA"/>
</dbReference>
<gene>
    <name evidence="1" type="ORF">L2764_04695</name>
</gene>
<proteinExistence type="predicted"/>
<organism evidence="1 2">
    <name type="scientific">Shewanella surugensis</name>
    <dbReference type="NCBI Taxonomy" id="212020"/>
    <lineage>
        <taxon>Bacteria</taxon>
        <taxon>Pseudomonadati</taxon>
        <taxon>Pseudomonadota</taxon>
        <taxon>Gammaproteobacteria</taxon>
        <taxon>Alteromonadales</taxon>
        <taxon>Shewanellaceae</taxon>
        <taxon>Shewanella</taxon>
    </lineage>
</organism>
<accession>A0ABT0L822</accession>
<protein>
    <submittedName>
        <fullName evidence="1">DUF2913 family protein</fullName>
    </submittedName>
</protein>
<reference evidence="1 2" key="1">
    <citation type="submission" date="2022-01" db="EMBL/GenBank/DDBJ databases">
        <title>Whole genome-based taxonomy of the Shewanellaceae.</title>
        <authorList>
            <person name="Martin-Rodriguez A.J."/>
        </authorList>
    </citation>
    <scope>NUCLEOTIDE SEQUENCE [LARGE SCALE GENOMIC DNA]</scope>
    <source>
        <strain evidence="1 2">DSM 17177</strain>
    </source>
</reference>
<dbReference type="Proteomes" id="UP001203423">
    <property type="component" value="Unassembled WGS sequence"/>
</dbReference>
<sequence>MNTQTYNEAILELATAGLQALEEFNVTASVKTPTTRSHFICHWMVNALKNKHFPKLVANDLTLWIRQARSQGTSTDLPSILFKIKNQYTLIKDKQQGLGLGLTTFITQLEQEDWIIIKDQSLSPQLKLKLNSHGRSSLIISENDYFHNIQNDELIKPVTLYIRADETILVAKALKHHLLLTLGNKKASFIKHHKAYHVWPSNLAPTLSLLA</sequence>
<keyword evidence="2" id="KW-1185">Reference proteome</keyword>
<name>A0ABT0L822_9GAMM</name>
<evidence type="ECO:0000313" key="1">
    <source>
        <dbReference type="EMBL" id="MCL1123800.1"/>
    </source>
</evidence>
<dbReference type="Pfam" id="PF11140">
    <property type="entry name" value="DUF2913"/>
    <property type="match status" value="1"/>
</dbReference>